<name>A0ABP3TJ34_9GAMM</name>
<organism evidence="2 3">
    <name type="scientific">Dokdonella soli</name>
    <dbReference type="NCBI Taxonomy" id="529810"/>
    <lineage>
        <taxon>Bacteria</taxon>
        <taxon>Pseudomonadati</taxon>
        <taxon>Pseudomonadota</taxon>
        <taxon>Gammaproteobacteria</taxon>
        <taxon>Lysobacterales</taxon>
        <taxon>Rhodanobacteraceae</taxon>
        <taxon>Dokdonella</taxon>
    </lineage>
</organism>
<accession>A0ABP3TJ34</accession>
<dbReference type="RefSeq" id="WP_343787214.1">
    <property type="nucleotide sequence ID" value="NZ_BAAAEU010000004.1"/>
</dbReference>
<comment type="caution">
    <text evidence="2">The sequence shown here is derived from an EMBL/GenBank/DDBJ whole genome shotgun (WGS) entry which is preliminary data.</text>
</comment>
<protein>
    <submittedName>
        <fullName evidence="2">Uncharacterized protein</fullName>
    </submittedName>
</protein>
<keyword evidence="1" id="KW-0472">Membrane</keyword>
<sequence>MNQPGQETPISSHRIDRVSASNVGSALALAVSVFALAIGAYQTRLMQGQARASVWPFLSIGYTYSSNTDANGFIWTIVNNGVGPAKVESVTLSLDGKPMKRWDDVLAALGAPQDSNSAMSSISGEVIPPDTNRETTIPAIKINSREAASLFKQAEARFRMDICYCSVYDECWIAHWQKARVDPVGQCDTTGTVQFEQ</sequence>
<keyword evidence="3" id="KW-1185">Reference proteome</keyword>
<keyword evidence="1" id="KW-0812">Transmembrane</keyword>
<dbReference type="Proteomes" id="UP001501523">
    <property type="component" value="Unassembled WGS sequence"/>
</dbReference>
<proteinExistence type="predicted"/>
<evidence type="ECO:0000313" key="3">
    <source>
        <dbReference type="Proteomes" id="UP001501523"/>
    </source>
</evidence>
<feature type="transmembrane region" description="Helical" evidence="1">
    <location>
        <begin position="20"/>
        <end position="41"/>
    </location>
</feature>
<evidence type="ECO:0000313" key="2">
    <source>
        <dbReference type="EMBL" id="GAA0707883.1"/>
    </source>
</evidence>
<gene>
    <name evidence="2" type="ORF">GCM10009105_06960</name>
</gene>
<evidence type="ECO:0000256" key="1">
    <source>
        <dbReference type="SAM" id="Phobius"/>
    </source>
</evidence>
<keyword evidence="1" id="KW-1133">Transmembrane helix</keyword>
<reference evidence="3" key="1">
    <citation type="journal article" date="2019" name="Int. J. Syst. Evol. Microbiol.">
        <title>The Global Catalogue of Microorganisms (GCM) 10K type strain sequencing project: providing services to taxonomists for standard genome sequencing and annotation.</title>
        <authorList>
            <consortium name="The Broad Institute Genomics Platform"/>
            <consortium name="The Broad Institute Genome Sequencing Center for Infectious Disease"/>
            <person name="Wu L."/>
            <person name="Ma J."/>
        </authorList>
    </citation>
    <scope>NUCLEOTIDE SEQUENCE [LARGE SCALE GENOMIC DNA]</scope>
    <source>
        <strain evidence="3">JCM 15421</strain>
    </source>
</reference>
<dbReference type="EMBL" id="BAAAEU010000004">
    <property type="protein sequence ID" value="GAA0707883.1"/>
    <property type="molecule type" value="Genomic_DNA"/>
</dbReference>